<dbReference type="EMBL" id="AMQN01000049">
    <property type="status" value="NOT_ANNOTATED_CDS"/>
    <property type="molecule type" value="Genomic_DNA"/>
</dbReference>
<dbReference type="EMBL" id="KB291798">
    <property type="protein sequence ID" value="ELU18885.1"/>
    <property type="molecule type" value="Genomic_DNA"/>
</dbReference>
<protein>
    <submittedName>
        <fullName evidence="2 3">Uncharacterized protein</fullName>
    </submittedName>
</protein>
<keyword evidence="4" id="KW-1185">Reference proteome</keyword>
<dbReference type="AlphaFoldDB" id="N1PBA9"/>
<sequence>MTTERWNSCERLETDRGAEEPARDNILHAFPSKRLRSSSVVPRLFEAHGVTIRQLVDTDDDPEDHFFRHAPDECRECNLSKTHCLTSRRRHSTSRSGQLSVTQWSKTAFYNYSLP</sequence>
<dbReference type="HOGENOM" id="CLU_2111177_0_0_1"/>
<evidence type="ECO:0000256" key="1">
    <source>
        <dbReference type="SAM" id="MobiDB-lite"/>
    </source>
</evidence>
<accession>N1PBA9</accession>
<dbReference type="EnsemblMetazoa" id="CapteT210362">
    <property type="protein sequence ID" value="CapteP210362"/>
    <property type="gene ID" value="CapteG210362"/>
</dbReference>
<evidence type="ECO:0000313" key="4">
    <source>
        <dbReference type="Proteomes" id="UP000014760"/>
    </source>
</evidence>
<reference evidence="3" key="3">
    <citation type="submission" date="2015-06" db="UniProtKB">
        <authorList>
            <consortium name="EnsemblMetazoa"/>
        </authorList>
    </citation>
    <scope>IDENTIFICATION</scope>
</reference>
<reference evidence="2 4" key="2">
    <citation type="journal article" date="2013" name="Nature">
        <title>Insights into bilaterian evolution from three spiralian genomes.</title>
        <authorList>
            <person name="Simakov O."/>
            <person name="Marletaz F."/>
            <person name="Cho S.J."/>
            <person name="Edsinger-Gonzales E."/>
            <person name="Havlak P."/>
            <person name="Hellsten U."/>
            <person name="Kuo D.H."/>
            <person name="Larsson T."/>
            <person name="Lv J."/>
            <person name="Arendt D."/>
            <person name="Savage R."/>
            <person name="Osoegawa K."/>
            <person name="de Jong P."/>
            <person name="Grimwood J."/>
            <person name="Chapman J.A."/>
            <person name="Shapiro H."/>
            <person name="Aerts A."/>
            <person name="Otillar R.P."/>
            <person name="Terry A.Y."/>
            <person name="Boore J.L."/>
            <person name="Grigoriev I.V."/>
            <person name="Lindberg D.R."/>
            <person name="Seaver E.C."/>
            <person name="Weisblat D.A."/>
            <person name="Putnam N.H."/>
            <person name="Rokhsar D.S."/>
        </authorList>
    </citation>
    <scope>NUCLEOTIDE SEQUENCE</scope>
    <source>
        <strain evidence="2 4">I ESC-2004</strain>
    </source>
</reference>
<dbReference type="Proteomes" id="UP000014760">
    <property type="component" value="Unassembled WGS sequence"/>
</dbReference>
<evidence type="ECO:0000313" key="3">
    <source>
        <dbReference type="EnsemblMetazoa" id="CapteP210362"/>
    </source>
</evidence>
<gene>
    <name evidence="2" type="ORF">CAPTEDRAFT_210362</name>
</gene>
<reference evidence="4" key="1">
    <citation type="submission" date="2012-12" db="EMBL/GenBank/DDBJ databases">
        <authorList>
            <person name="Hellsten U."/>
            <person name="Grimwood J."/>
            <person name="Chapman J.A."/>
            <person name="Shapiro H."/>
            <person name="Aerts A."/>
            <person name="Otillar R.P."/>
            <person name="Terry A.Y."/>
            <person name="Boore J.L."/>
            <person name="Simakov O."/>
            <person name="Marletaz F."/>
            <person name="Cho S.-J."/>
            <person name="Edsinger-Gonzales E."/>
            <person name="Havlak P."/>
            <person name="Kuo D.-H."/>
            <person name="Larsson T."/>
            <person name="Lv J."/>
            <person name="Arendt D."/>
            <person name="Savage R."/>
            <person name="Osoegawa K."/>
            <person name="de Jong P."/>
            <person name="Lindberg D.R."/>
            <person name="Seaver E.C."/>
            <person name="Weisblat D.A."/>
            <person name="Putnam N.H."/>
            <person name="Grigoriev I.V."/>
            <person name="Rokhsar D.S."/>
        </authorList>
    </citation>
    <scope>NUCLEOTIDE SEQUENCE</scope>
    <source>
        <strain evidence="4">I ESC-2004</strain>
    </source>
</reference>
<evidence type="ECO:0000313" key="2">
    <source>
        <dbReference type="EMBL" id="ELU18885.1"/>
    </source>
</evidence>
<proteinExistence type="predicted"/>
<feature type="region of interest" description="Disordered" evidence="1">
    <location>
        <begin position="1"/>
        <end position="24"/>
    </location>
</feature>
<feature type="compositionally biased region" description="Basic and acidic residues" evidence="1">
    <location>
        <begin position="7"/>
        <end position="24"/>
    </location>
</feature>
<organism evidence="2">
    <name type="scientific">Capitella teleta</name>
    <name type="common">Polychaete worm</name>
    <dbReference type="NCBI Taxonomy" id="283909"/>
    <lineage>
        <taxon>Eukaryota</taxon>
        <taxon>Metazoa</taxon>
        <taxon>Spiralia</taxon>
        <taxon>Lophotrochozoa</taxon>
        <taxon>Annelida</taxon>
        <taxon>Polychaeta</taxon>
        <taxon>Sedentaria</taxon>
        <taxon>Scolecida</taxon>
        <taxon>Capitellidae</taxon>
        <taxon>Capitella</taxon>
    </lineage>
</organism>
<name>N1PBA9_CAPTE</name>